<sequence>MTHVTRQMKTVGGPGNPGGAGPVSGMRGIDPMSGMMRMARIAMTGIVALILLYLIVPTLIVLPLSFNAESYLTFPPHHWSFKWYVEMADDPAWRGAAFNSFAIGMASALASMVLGTLAALAVVKGRLARGALISALIVAPMMLPHVILAIGLYPVMLDLGLLRGYLAVVIGHTMIGIPLVFITVSAALTGYSDTLELVAMTLGANGWQTFWKVTFPMIRVGVAIGGILAFATSFDELLLALFLTGINTRTLPRLIWQQLNDFLTPSIAVIASLIFVFTLVMLAAASALRKRAGLDVEGAHG</sequence>
<dbReference type="EMBL" id="FXAT01000002">
    <property type="protein sequence ID" value="SMG26343.1"/>
    <property type="molecule type" value="Genomic_DNA"/>
</dbReference>
<dbReference type="AlphaFoldDB" id="A0A1X7JEE3"/>
<evidence type="ECO:0000256" key="2">
    <source>
        <dbReference type="ARBA" id="ARBA00022448"/>
    </source>
</evidence>
<feature type="region of interest" description="Disordered" evidence="9">
    <location>
        <begin position="1"/>
        <end position="23"/>
    </location>
</feature>
<organism evidence="11 12">
    <name type="scientific">Paraburkholderia susongensis</name>
    <dbReference type="NCBI Taxonomy" id="1515439"/>
    <lineage>
        <taxon>Bacteria</taxon>
        <taxon>Pseudomonadati</taxon>
        <taxon>Pseudomonadota</taxon>
        <taxon>Betaproteobacteria</taxon>
        <taxon>Burkholderiales</taxon>
        <taxon>Burkholderiaceae</taxon>
        <taxon>Paraburkholderia</taxon>
    </lineage>
</organism>
<dbReference type="RefSeq" id="WP_085481646.1">
    <property type="nucleotide sequence ID" value="NZ_FXAT01000002.1"/>
</dbReference>
<evidence type="ECO:0000256" key="1">
    <source>
        <dbReference type="ARBA" id="ARBA00004429"/>
    </source>
</evidence>
<dbReference type="Pfam" id="PF00528">
    <property type="entry name" value="BPD_transp_1"/>
    <property type="match status" value="1"/>
</dbReference>
<dbReference type="Gene3D" id="1.10.3720.10">
    <property type="entry name" value="MetI-like"/>
    <property type="match status" value="1"/>
</dbReference>
<comment type="subcellular location">
    <subcellularLocation>
        <location evidence="1">Cell inner membrane</location>
        <topology evidence="1">Multi-pass membrane protein</topology>
    </subcellularLocation>
    <subcellularLocation>
        <location evidence="8">Cell membrane</location>
        <topology evidence="8">Multi-pass membrane protein</topology>
    </subcellularLocation>
</comment>
<evidence type="ECO:0000256" key="7">
    <source>
        <dbReference type="ARBA" id="ARBA00023136"/>
    </source>
</evidence>
<comment type="similarity">
    <text evidence="8">Belongs to the binding-protein-dependent transport system permease family.</text>
</comment>
<dbReference type="PROSITE" id="PS50928">
    <property type="entry name" value="ABC_TM1"/>
    <property type="match status" value="1"/>
</dbReference>
<evidence type="ECO:0000256" key="5">
    <source>
        <dbReference type="ARBA" id="ARBA00022692"/>
    </source>
</evidence>
<dbReference type="GO" id="GO:0005886">
    <property type="term" value="C:plasma membrane"/>
    <property type="evidence" value="ECO:0007669"/>
    <property type="project" value="UniProtKB-SubCell"/>
</dbReference>
<accession>A0A1X7JEE3</accession>
<evidence type="ECO:0000313" key="11">
    <source>
        <dbReference type="EMBL" id="SMG26343.1"/>
    </source>
</evidence>
<dbReference type="Proteomes" id="UP000193228">
    <property type="component" value="Unassembled WGS sequence"/>
</dbReference>
<dbReference type="STRING" id="1515439.SAMN06265784_102521"/>
<feature type="transmembrane region" description="Helical" evidence="8">
    <location>
        <begin position="130"/>
        <end position="153"/>
    </location>
</feature>
<keyword evidence="2 8" id="KW-0813">Transport</keyword>
<evidence type="ECO:0000256" key="6">
    <source>
        <dbReference type="ARBA" id="ARBA00022989"/>
    </source>
</evidence>
<name>A0A1X7JEE3_9BURK</name>
<evidence type="ECO:0000256" key="8">
    <source>
        <dbReference type="RuleBase" id="RU363032"/>
    </source>
</evidence>
<feature type="domain" description="ABC transmembrane type-1" evidence="10">
    <location>
        <begin position="97"/>
        <end position="285"/>
    </location>
</feature>
<reference evidence="12" key="1">
    <citation type="submission" date="2017-04" db="EMBL/GenBank/DDBJ databases">
        <authorList>
            <person name="Varghese N."/>
            <person name="Submissions S."/>
        </authorList>
    </citation>
    <scope>NUCLEOTIDE SEQUENCE [LARGE SCALE GENOMIC DNA]</scope>
    <source>
        <strain evidence="12">LMG 29540</strain>
    </source>
</reference>
<evidence type="ECO:0000256" key="9">
    <source>
        <dbReference type="SAM" id="MobiDB-lite"/>
    </source>
</evidence>
<evidence type="ECO:0000256" key="4">
    <source>
        <dbReference type="ARBA" id="ARBA00022519"/>
    </source>
</evidence>
<dbReference type="CDD" id="cd06261">
    <property type="entry name" value="TM_PBP2"/>
    <property type="match status" value="1"/>
</dbReference>
<evidence type="ECO:0000313" key="12">
    <source>
        <dbReference type="Proteomes" id="UP000193228"/>
    </source>
</evidence>
<keyword evidence="4" id="KW-0997">Cell inner membrane</keyword>
<dbReference type="GO" id="GO:0055085">
    <property type="term" value="P:transmembrane transport"/>
    <property type="evidence" value="ECO:0007669"/>
    <property type="project" value="InterPro"/>
</dbReference>
<feature type="compositionally biased region" description="Gly residues" evidence="9">
    <location>
        <begin position="12"/>
        <end position="22"/>
    </location>
</feature>
<feature type="transmembrane region" description="Helical" evidence="8">
    <location>
        <begin position="220"/>
        <end position="242"/>
    </location>
</feature>
<keyword evidence="7 8" id="KW-0472">Membrane</keyword>
<dbReference type="InterPro" id="IPR035906">
    <property type="entry name" value="MetI-like_sf"/>
</dbReference>
<dbReference type="InterPro" id="IPR000515">
    <property type="entry name" value="MetI-like"/>
</dbReference>
<dbReference type="SUPFAM" id="SSF161098">
    <property type="entry name" value="MetI-like"/>
    <property type="match status" value="1"/>
</dbReference>
<evidence type="ECO:0000259" key="10">
    <source>
        <dbReference type="PROSITE" id="PS50928"/>
    </source>
</evidence>
<feature type="transmembrane region" description="Helical" evidence="8">
    <location>
        <begin position="41"/>
        <end position="66"/>
    </location>
</feature>
<keyword evidence="3" id="KW-1003">Cell membrane</keyword>
<dbReference type="PANTHER" id="PTHR43357">
    <property type="entry name" value="INNER MEMBRANE ABC TRANSPORTER PERMEASE PROTEIN YDCV"/>
    <property type="match status" value="1"/>
</dbReference>
<gene>
    <name evidence="11" type="ORF">SAMN06265784_102521</name>
</gene>
<evidence type="ECO:0000256" key="3">
    <source>
        <dbReference type="ARBA" id="ARBA00022475"/>
    </source>
</evidence>
<keyword evidence="6 8" id="KW-1133">Transmembrane helix</keyword>
<dbReference type="OrthoDB" id="9815533at2"/>
<feature type="transmembrane region" description="Helical" evidence="8">
    <location>
        <begin position="165"/>
        <end position="191"/>
    </location>
</feature>
<feature type="transmembrane region" description="Helical" evidence="8">
    <location>
        <begin position="101"/>
        <end position="123"/>
    </location>
</feature>
<proteinExistence type="inferred from homology"/>
<keyword evidence="5 8" id="KW-0812">Transmembrane</keyword>
<feature type="transmembrane region" description="Helical" evidence="8">
    <location>
        <begin position="262"/>
        <end position="284"/>
    </location>
</feature>
<dbReference type="PANTHER" id="PTHR43357:SF4">
    <property type="entry name" value="INNER MEMBRANE ABC TRANSPORTER PERMEASE PROTEIN YDCV"/>
    <property type="match status" value="1"/>
</dbReference>
<protein>
    <submittedName>
        <fullName evidence="11">Putative spermidine/putrescine transport system permease protein/mannopine transport system permease protein</fullName>
    </submittedName>
</protein>
<keyword evidence="12" id="KW-1185">Reference proteome</keyword>